<evidence type="ECO:0000256" key="5">
    <source>
        <dbReference type="SAM" id="Phobius"/>
    </source>
</evidence>
<keyword evidence="8" id="KW-1185">Reference proteome</keyword>
<feature type="domain" description="NnrU" evidence="6">
    <location>
        <begin position="21"/>
        <end position="240"/>
    </location>
</feature>
<dbReference type="InterPro" id="IPR009915">
    <property type="entry name" value="NnrU_dom"/>
</dbReference>
<dbReference type="Gene3D" id="1.20.120.1630">
    <property type="match status" value="1"/>
</dbReference>
<dbReference type="Pfam" id="PF07298">
    <property type="entry name" value="NnrU"/>
    <property type="match status" value="1"/>
</dbReference>
<keyword evidence="4 5" id="KW-0472">Membrane</keyword>
<feature type="transmembrane region" description="Helical" evidence="5">
    <location>
        <begin position="90"/>
        <end position="108"/>
    </location>
</feature>
<dbReference type="GO" id="GO:0016020">
    <property type="term" value="C:membrane"/>
    <property type="evidence" value="ECO:0007669"/>
    <property type="project" value="UniProtKB-SubCell"/>
</dbReference>
<dbReference type="PANTHER" id="PTHR35988:SF2">
    <property type="entry name" value="15-CIS-ZETA-CAROTENE ISOMERASE, CHLOROPLASTIC"/>
    <property type="match status" value="1"/>
</dbReference>
<protein>
    <submittedName>
        <fullName evidence="7">Putative membrane protein</fullName>
    </submittedName>
</protein>
<dbReference type="Proteomes" id="UP000256310">
    <property type="component" value="Unassembled WGS sequence"/>
</dbReference>
<evidence type="ECO:0000256" key="1">
    <source>
        <dbReference type="ARBA" id="ARBA00004141"/>
    </source>
</evidence>
<keyword evidence="3 5" id="KW-1133">Transmembrane helix</keyword>
<accession>A0A3D9FE33</accession>
<feature type="transmembrane region" description="Helical" evidence="5">
    <location>
        <begin position="219"/>
        <end position="243"/>
    </location>
</feature>
<proteinExistence type="predicted"/>
<evidence type="ECO:0000256" key="2">
    <source>
        <dbReference type="ARBA" id="ARBA00022692"/>
    </source>
</evidence>
<dbReference type="AlphaFoldDB" id="A0A3D9FE33"/>
<organism evidence="7 8">
    <name type="scientific">Parasphingopyxis lamellibrachiae</name>
    <dbReference type="NCBI Taxonomy" id="680125"/>
    <lineage>
        <taxon>Bacteria</taxon>
        <taxon>Pseudomonadati</taxon>
        <taxon>Pseudomonadota</taxon>
        <taxon>Alphaproteobacteria</taxon>
        <taxon>Sphingomonadales</taxon>
        <taxon>Sphingomonadaceae</taxon>
        <taxon>Parasphingopyxis</taxon>
    </lineage>
</organism>
<evidence type="ECO:0000313" key="7">
    <source>
        <dbReference type="EMBL" id="RED16080.1"/>
    </source>
</evidence>
<reference evidence="7 8" key="1">
    <citation type="submission" date="2018-07" db="EMBL/GenBank/DDBJ databases">
        <title>Genomic Encyclopedia of Type Strains, Phase IV (KMG-IV): sequencing the most valuable type-strain genomes for metagenomic binning, comparative biology and taxonomic classification.</title>
        <authorList>
            <person name="Goeker M."/>
        </authorList>
    </citation>
    <scope>NUCLEOTIDE SEQUENCE [LARGE SCALE GENOMIC DNA]</scope>
    <source>
        <strain evidence="7 8">DSM 26725</strain>
    </source>
</reference>
<dbReference type="PANTHER" id="PTHR35988">
    <property type="entry name" value="15-CIS-ZETA-CAROTENE ISOMERASE, CHLOROPLASTIC"/>
    <property type="match status" value="1"/>
</dbReference>
<keyword evidence="2 5" id="KW-0812">Transmembrane</keyword>
<dbReference type="GO" id="GO:0090471">
    <property type="term" value="F:9,15,9'-tri-cis-zeta-carotene isomerase activity"/>
    <property type="evidence" value="ECO:0007669"/>
    <property type="project" value="TreeGrafter"/>
</dbReference>
<feature type="transmembrane region" description="Helical" evidence="5">
    <location>
        <begin position="129"/>
        <end position="151"/>
    </location>
</feature>
<comment type="subcellular location">
    <subcellularLocation>
        <location evidence="1">Membrane</location>
        <topology evidence="1">Multi-pass membrane protein</topology>
    </subcellularLocation>
</comment>
<evidence type="ECO:0000259" key="6">
    <source>
        <dbReference type="Pfam" id="PF07298"/>
    </source>
</evidence>
<feature type="transmembrane region" description="Helical" evidence="5">
    <location>
        <begin position="51"/>
        <end position="70"/>
    </location>
</feature>
<feature type="transmembrane region" description="Helical" evidence="5">
    <location>
        <begin position="20"/>
        <end position="39"/>
    </location>
</feature>
<evidence type="ECO:0000256" key="3">
    <source>
        <dbReference type="ARBA" id="ARBA00022989"/>
    </source>
</evidence>
<evidence type="ECO:0000256" key="4">
    <source>
        <dbReference type="ARBA" id="ARBA00023136"/>
    </source>
</evidence>
<evidence type="ECO:0000313" key="8">
    <source>
        <dbReference type="Proteomes" id="UP000256310"/>
    </source>
</evidence>
<gene>
    <name evidence="7" type="ORF">DFR46_1092</name>
</gene>
<dbReference type="EMBL" id="QRDP01000004">
    <property type="protein sequence ID" value="RED16080.1"/>
    <property type="molecule type" value="Genomic_DNA"/>
</dbReference>
<sequence>MSSNCPRPLNGSEAMTPLSQLMLATAAFVGTHFLLSHPFRAALVRRVGETGFLGLYSLVAAITLGWMVWIAWTMPPLTPHWMAPQWFFDWAAPILMLLASILLVGANIGNPAMPNPNGVTSIVRPATGVFAITRHPMNWAFTIWALTHIALSGSPPNLVIAGGILILTFFGSLLQDRKKQALLGDAWRGWEARTSFIPFAAIADGRIPAKAAWPGTIPVLGGLILWLAASYFHTMLVGIWAWIA</sequence>
<feature type="transmembrane region" description="Helical" evidence="5">
    <location>
        <begin position="157"/>
        <end position="174"/>
    </location>
</feature>
<name>A0A3D9FE33_9SPHN</name>
<comment type="caution">
    <text evidence="7">The sequence shown here is derived from an EMBL/GenBank/DDBJ whole genome shotgun (WGS) entry which is preliminary data.</text>
</comment>